<proteinExistence type="inferred from homology"/>
<dbReference type="GO" id="GO:0003723">
    <property type="term" value="F:RNA binding"/>
    <property type="evidence" value="ECO:0007669"/>
    <property type="project" value="InterPro"/>
</dbReference>
<comment type="function">
    <text evidence="7">Dual specificity enzyme that catalyzes the synthesis of pseudouridine from uracil-746 in 23S ribosomal RNA and from uracil-32 in the anticodon stem and loop of transfer RNAs.</text>
</comment>
<dbReference type="GO" id="GO:0160151">
    <property type="term" value="F:tRNA pseudouridine(32) synthase activity"/>
    <property type="evidence" value="ECO:0007669"/>
    <property type="project" value="UniProtKB-EC"/>
</dbReference>
<keyword evidence="2" id="KW-0698">rRNA processing</keyword>
<evidence type="ECO:0000313" key="17">
    <source>
        <dbReference type="EMBL" id="SFK50908.1"/>
    </source>
</evidence>
<evidence type="ECO:0000313" key="18">
    <source>
        <dbReference type="Proteomes" id="UP000243374"/>
    </source>
</evidence>
<evidence type="ECO:0000256" key="4">
    <source>
        <dbReference type="ARBA" id="ARBA00023235"/>
    </source>
</evidence>
<comment type="similarity">
    <text evidence="1">Belongs to the pseudouridine synthase RluA family.</text>
</comment>
<evidence type="ECO:0000256" key="8">
    <source>
        <dbReference type="ARBA" id="ARBA00038944"/>
    </source>
</evidence>
<evidence type="ECO:0000256" key="12">
    <source>
        <dbReference type="ARBA" id="ARBA00042372"/>
    </source>
</evidence>
<dbReference type="Pfam" id="PF00849">
    <property type="entry name" value="PseudoU_synth_2"/>
    <property type="match status" value="1"/>
</dbReference>
<dbReference type="InterPro" id="IPR006224">
    <property type="entry name" value="PsdUridine_synth_RluA-like_CS"/>
</dbReference>
<keyword evidence="4" id="KW-0413">Isomerase</keyword>
<protein>
    <recommendedName>
        <fullName evidence="10">Dual-specificity RNA pseudouridine synthase RluA</fullName>
        <ecNumber evidence="8">5.4.99.28</ecNumber>
        <ecNumber evidence="9">5.4.99.29</ecNumber>
    </recommendedName>
    <alternativeName>
        <fullName evidence="11">23S rRNA pseudouridine(746) synthase</fullName>
    </alternativeName>
    <alternativeName>
        <fullName evidence="14">Ribosomal large subunit pseudouridine synthase A</fullName>
    </alternativeName>
    <alternativeName>
        <fullName evidence="13">rRNA pseudouridylate synthase A</fullName>
    </alternativeName>
    <alternativeName>
        <fullName evidence="15">rRNA-uridine isomerase A</fullName>
    </alternativeName>
    <alternativeName>
        <fullName evidence="12">tRNA pseudouridine(32) synthase</fullName>
    </alternativeName>
</protein>
<dbReference type="PANTHER" id="PTHR21600:SF91">
    <property type="entry name" value="DUAL-SPECIFICITY RNA PSEUDOURIDINE SYNTHASE RLUA"/>
    <property type="match status" value="1"/>
</dbReference>
<dbReference type="EC" id="5.4.99.29" evidence="9"/>
<reference evidence="17 18" key="1">
    <citation type="submission" date="2016-10" db="EMBL/GenBank/DDBJ databases">
        <authorList>
            <person name="Varghese N."/>
            <person name="Submissions S."/>
        </authorList>
    </citation>
    <scope>NUCLEOTIDE SEQUENCE [LARGE SCALE GENOMIC DNA]</scope>
    <source>
        <strain evidence="17 18">22B</strain>
    </source>
</reference>
<keyword evidence="3" id="KW-0819">tRNA processing</keyword>
<evidence type="ECO:0000256" key="2">
    <source>
        <dbReference type="ARBA" id="ARBA00022552"/>
    </source>
</evidence>
<feature type="domain" description="Pseudouridine synthase RsuA/RluA-like" evidence="16">
    <location>
        <begin position="28"/>
        <end position="182"/>
    </location>
</feature>
<evidence type="ECO:0000256" key="10">
    <source>
        <dbReference type="ARBA" id="ARBA00039988"/>
    </source>
</evidence>
<dbReference type="CDD" id="cd02869">
    <property type="entry name" value="PseudoU_synth_RluA_like"/>
    <property type="match status" value="1"/>
</dbReference>
<dbReference type="EMBL" id="FOSF01000094">
    <property type="protein sequence ID" value="SFK50908.1"/>
    <property type="molecule type" value="Genomic_DNA"/>
</dbReference>
<dbReference type="InterPro" id="IPR020103">
    <property type="entry name" value="PsdUridine_synth_cat_dom_sf"/>
</dbReference>
<dbReference type="InterPro" id="IPR050188">
    <property type="entry name" value="RluA_PseudoU_synthase"/>
</dbReference>
<evidence type="ECO:0000256" key="7">
    <source>
        <dbReference type="ARBA" id="ARBA00037305"/>
    </source>
</evidence>
<comment type="catalytic activity">
    <reaction evidence="5">
        <text>uridine(32) in tRNA = pseudouridine(32) in tRNA</text>
        <dbReference type="Rhea" id="RHEA:42544"/>
        <dbReference type="Rhea" id="RHEA-COMP:10107"/>
        <dbReference type="Rhea" id="RHEA-COMP:10108"/>
        <dbReference type="ChEBI" id="CHEBI:65314"/>
        <dbReference type="ChEBI" id="CHEBI:65315"/>
        <dbReference type="EC" id="5.4.99.28"/>
    </reaction>
</comment>
<dbReference type="EC" id="5.4.99.28" evidence="8"/>
<evidence type="ECO:0000256" key="1">
    <source>
        <dbReference type="ARBA" id="ARBA00010876"/>
    </source>
</evidence>
<dbReference type="AlphaFoldDB" id="A0A662ZCZ9"/>
<name>A0A662ZCZ9_9GAMM</name>
<organism evidence="17 18">
    <name type="scientific">Succinivibrio dextrinosolvens</name>
    <dbReference type="NCBI Taxonomy" id="83771"/>
    <lineage>
        <taxon>Bacteria</taxon>
        <taxon>Pseudomonadati</taxon>
        <taxon>Pseudomonadota</taxon>
        <taxon>Gammaproteobacteria</taxon>
        <taxon>Aeromonadales</taxon>
        <taxon>Succinivibrionaceae</taxon>
        <taxon>Succinivibrio</taxon>
    </lineage>
</organism>
<sequence>MPSGSPLENFKYNPPKEPFLDILFHDEHIMVVNKPSGLLSVPGRLAENHDSIISRIQTMHPEAMAVHRLDMDTSGIMVVGLTKEAISNLGKQFNQKTVTKRYVALVDGIIPDEGEVNLPLRCDLENRPLQIVDFEQGKESRTLYCRLDNSFISNDYNRPHISAVKLIPVTGRSHQLRIHMAQTGHAILGDRFYASEEVMNRTERLCLHAFYLKFRHPVSGIEYDFLSTPEFLKALPEI</sequence>
<dbReference type="Proteomes" id="UP000243374">
    <property type="component" value="Unassembled WGS sequence"/>
</dbReference>
<dbReference type="InterPro" id="IPR006145">
    <property type="entry name" value="PsdUridine_synth_RsuA/RluA"/>
</dbReference>
<evidence type="ECO:0000256" key="13">
    <source>
        <dbReference type="ARBA" id="ARBA00042844"/>
    </source>
</evidence>
<evidence type="ECO:0000259" key="16">
    <source>
        <dbReference type="Pfam" id="PF00849"/>
    </source>
</evidence>
<comment type="catalytic activity">
    <reaction evidence="6">
        <text>uridine(746) in 23S rRNA = pseudouridine(746) in 23S rRNA</text>
        <dbReference type="Rhea" id="RHEA:42548"/>
        <dbReference type="Rhea" id="RHEA-COMP:10109"/>
        <dbReference type="Rhea" id="RHEA-COMP:10110"/>
        <dbReference type="ChEBI" id="CHEBI:65314"/>
        <dbReference type="ChEBI" id="CHEBI:65315"/>
        <dbReference type="EC" id="5.4.99.29"/>
    </reaction>
</comment>
<evidence type="ECO:0000256" key="3">
    <source>
        <dbReference type="ARBA" id="ARBA00022694"/>
    </source>
</evidence>
<dbReference type="PROSITE" id="PS01129">
    <property type="entry name" value="PSI_RLU"/>
    <property type="match status" value="1"/>
</dbReference>
<accession>A0A662ZCZ9</accession>
<evidence type="ECO:0000256" key="11">
    <source>
        <dbReference type="ARBA" id="ARBA00041266"/>
    </source>
</evidence>
<evidence type="ECO:0000256" key="5">
    <source>
        <dbReference type="ARBA" id="ARBA00036184"/>
    </source>
</evidence>
<evidence type="ECO:0000256" key="15">
    <source>
        <dbReference type="ARBA" id="ARBA00043143"/>
    </source>
</evidence>
<dbReference type="Gene3D" id="3.30.2350.10">
    <property type="entry name" value="Pseudouridine synthase"/>
    <property type="match status" value="1"/>
</dbReference>
<evidence type="ECO:0000256" key="14">
    <source>
        <dbReference type="ARBA" id="ARBA00042883"/>
    </source>
</evidence>
<evidence type="ECO:0000256" key="9">
    <source>
        <dbReference type="ARBA" id="ARBA00038945"/>
    </source>
</evidence>
<dbReference type="PANTHER" id="PTHR21600">
    <property type="entry name" value="MITOCHONDRIAL RNA PSEUDOURIDINE SYNTHASE"/>
    <property type="match status" value="1"/>
</dbReference>
<dbReference type="SUPFAM" id="SSF55120">
    <property type="entry name" value="Pseudouridine synthase"/>
    <property type="match status" value="1"/>
</dbReference>
<dbReference type="OrthoDB" id="9807829at2"/>
<dbReference type="GO" id="GO:0008033">
    <property type="term" value="P:tRNA processing"/>
    <property type="evidence" value="ECO:0007669"/>
    <property type="project" value="UniProtKB-KW"/>
</dbReference>
<evidence type="ECO:0000256" key="6">
    <source>
        <dbReference type="ARBA" id="ARBA00036916"/>
    </source>
</evidence>
<gene>
    <name evidence="17" type="ORF">SAMN04487865_10946</name>
</gene>
<dbReference type="GO" id="GO:0000455">
    <property type="term" value="P:enzyme-directed rRNA pseudouridine synthesis"/>
    <property type="evidence" value="ECO:0007669"/>
    <property type="project" value="TreeGrafter"/>
</dbReference>
<dbReference type="GO" id="GO:0160142">
    <property type="term" value="F:23S rRNA pseudouridine(746) synthase activity"/>
    <property type="evidence" value="ECO:0007669"/>
    <property type="project" value="UniProtKB-EC"/>
</dbReference>
<keyword evidence="18" id="KW-1185">Reference proteome</keyword>